<sequence>MILSKEFFDRCSPSYQKVIGTLEQKIAAIKSNNRENMIAKRHEIILNFSKNYYTPMEYWKLQVPFNAMLRSYEEWANMGYSEVYINQNYNQALRVRYDSIDVSDLGFGDPKRDRDQYLYALDFEDFEDPQCLKADLRDINYPNSNIRDFYQIYERQLSCPPSNKLIKRYKAMKDLYVKIKAAEDDVEEWFKLLTEVGIDKFVQHNVEFRLSNNLFDTKLWKLYIDFLKLEHPKEMFLWYSKYCRFFLDDLEMKEKYKKEYEEYGPVHLPWDNLFDFEAVNEADEEMEDNEDLDDISDDDMEDDEEDYDSFDDDMDYDDEDEIGISESDMEASPPFQAIAVNFYKTMKTQKFALSKPIMDYILENADHLVLRKLFKSCKFFFAKKKTPICYYFKITGSKTSFFNEKLALKRSSDSKNLLNNTYVTTTFECVVSKYDKVRYDYLSKAVIPNLSRCDAKYIFISCQNLSFNEIKFLIGHGNVIDFCFGGAIKDANNKLVELENIMQYLPNVEKLHLDNVKFNQNTGHALANMKFNGKLYEICLQGIHGGPFDALEFEKYCHTNRAKHFVLSLYFTSKGKHVNEFCNIMENYADTHEHTRLETE</sequence>
<organism evidence="1 2">
    <name type="scientific">Panagrolaimus sp. PS1159</name>
    <dbReference type="NCBI Taxonomy" id="55785"/>
    <lineage>
        <taxon>Eukaryota</taxon>
        <taxon>Metazoa</taxon>
        <taxon>Ecdysozoa</taxon>
        <taxon>Nematoda</taxon>
        <taxon>Chromadorea</taxon>
        <taxon>Rhabditida</taxon>
        <taxon>Tylenchina</taxon>
        <taxon>Panagrolaimomorpha</taxon>
        <taxon>Panagrolaimoidea</taxon>
        <taxon>Panagrolaimidae</taxon>
        <taxon>Panagrolaimus</taxon>
    </lineage>
</organism>
<proteinExistence type="predicted"/>
<accession>A0AC35FF79</accession>
<evidence type="ECO:0000313" key="1">
    <source>
        <dbReference type="Proteomes" id="UP000887580"/>
    </source>
</evidence>
<dbReference type="Proteomes" id="UP000887580">
    <property type="component" value="Unplaced"/>
</dbReference>
<name>A0AC35FF79_9BILA</name>
<protein>
    <submittedName>
        <fullName evidence="2">DUF38 domain-containing protein</fullName>
    </submittedName>
</protein>
<evidence type="ECO:0000313" key="2">
    <source>
        <dbReference type="WBParaSite" id="PS1159_v2.g16901.t1"/>
    </source>
</evidence>
<reference evidence="2" key="1">
    <citation type="submission" date="2022-11" db="UniProtKB">
        <authorList>
            <consortium name="WormBaseParasite"/>
        </authorList>
    </citation>
    <scope>IDENTIFICATION</scope>
</reference>
<dbReference type="WBParaSite" id="PS1159_v2.g16901.t1">
    <property type="protein sequence ID" value="PS1159_v2.g16901.t1"/>
    <property type="gene ID" value="PS1159_v2.g16901"/>
</dbReference>